<dbReference type="Proteomes" id="UP000516412">
    <property type="component" value="Chromosome"/>
</dbReference>
<dbReference type="Pfam" id="PF14131">
    <property type="entry name" value="DUF4298"/>
    <property type="match status" value="1"/>
</dbReference>
<organism evidence="1 2">
    <name type="scientific">Neisseria musculi</name>
    <dbReference type="NCBI Taxonomy" id="1815583"/>
    <lineage>
        <taxon>Bacteria</taxon>
        <taxon>Pseudomonadati</taxon>
        <taxon>Pseudomonadota</taxon>
        <taxon>Betaproteobacteria</taxon>
        <taxon>Neisseriales</taxon>
        <taxon>Neisseriaceae</taxon>
        <taxon>Neisseria</taxon>
    </lineage>
</organism>
<gene>
    <name evidence="1" type="ORF">H7A79_2035</name>
</gene>
<protein>
    <recommendedName>
        <fullName evidence="3">DUF4298 domain-containing protein</fullName>
    </recommendedName>
</protein>
<dbReference type="InterPro" id="IPR025384">
    <property type="entry name" value="DUF4298"/>
</dbReference>
<reference evidence="1" key="1">
    <citation type="submission" date="2024-06" db="EMBL/GenBank/DDBJ databases">
        <title>Complete Genome Sequence of mouse commensal type strain Neisseria musculi.</title>
        <authorList>
            <person name="Thapa E."/>
            <person name="Aluvathingal J."/>
            <person name="Nadendla S."/>
            <person name="Mehta A."/>
            <person name="Tettelin H."/>
            <person name="Weyand N.J."/>
        </authorList>
    </citation>
    <scope>NUCLEOTIDE SEQUENCE</scope>
    <source>
        <strain evidence="1">NW831</strain>
    </source>
</reference>
<name>A0A7H1MDK8_9NEIS</name>
<accession>A0A7H1MDK8</accession>
<evidence type="ECO:0000313" key="1">
    <source>
        <dbReference type="EMBL" id="QNT59723.1"/>
    </source>
</evidence>
<dbReference type="AlphaFoldDB" id="A0A7H1MDK8"/>
<evidence type="ECO:0008006" key="3">
    <source>
        <dbReference type="Google" id="ProtNLM"/>
    </source>
</evidence>
<dbReference type="KEGG" id="nmus:H7A79_2035"/>
<evidence type="ECO:0000313" key="2">
    <source>
        <dbReference type="Proteomes" id="UP000516412"/>
    </source>
</evidence>
<sequence length="124" mass="14314">MDTLPDPAAAQAHINEIQQLYREWTELLPKLEAGRQEWRRSAAIMRQLEQFYFEGGFARYHQAIENGLDIDLRTQGEYSVMGEDTLWNAFSDQQTLAWQWLRAAIAVLDRGGEEEEAEVVENGI</sequence>
<keyword evidence="2" id="KW-1185">Reference proteome</keyword>
<proteinExistence type="predicted"/>
<dbReference type="RefSeq" id="WP_187000267.1">
    <property type="nucleotide sequence ID" value="NZ_CP060414.2"/>
</dbReference>
<dbReference type="EMBL" id="CP060414">
    <property type="protein sequence ID" value="QNT59723.1"/>
    <property type="molecule type" value="Genomic_DNA"/>
</dbReference>